<evidence type="ECO:0000313" key="1">
    <source>
        <dbReference type="EMBL" id="MFB2876178.1"/>
    </source>
</evidence>
<proteinExistence type="predicted"/>
<evidence type="ECO:0000313" key="2">
    <source>
        <dbReference type="Proteomes" id="UP001576774"/>
    </source>
</evidence>
<reference evidence="1 2" key="1">
    <citation type="submission" date="2024-09" db="EMBL/GenBank/DDBJ databases">
        <title>Floridaenema gen nov. (Aerosakkonemataceae, Aerosakkonematales ord. nov., Cyanobacteria) from benthic tropical and subtropical fresh waters, with the description of four new species.</title>
        <authorList>
            <person name="Moretto J.A."/>
            <person name="Berthold D.E."/>
            <person name="Lefler F.W."/>
            <person name="Huang I.-S."/>
            <person name="Laughinghouse H. IV."/>
        </authorList>
    </citation>
    <scope>NUCLEOTIDE SEQUENCE [LARGE SCALE GENOMIC DNA]</scope>
    <source>
        <strain evidence="1 2">BLCC-F46</strain>
    </source>
</reference>
<dbReference type="Proteomes" id="UP001576774">
    <property type="component" value="Unassembled WGS sequence"/>
</dbReference>
<sequence>MFQENSSNNLNVTLTEAAKSGLEALAQQYGETVSGLVQKIGLGAINFNKLGEISNRQRLLKFNISQTNYNPKSHSWTWVVMGNKYGGKGTLRDCIDEISDYIDVAQDLRELNFYSMEDLFIECVRNGKAEGYDWKIYCSSK</sequence>
<comment type="caution">
    <text evidence="1">The sequence shown here is derived from an EMBL/GenBank/DDBJ whole genome shotgun (WGS) entry which is preliminary data.</text>
</comment>
<dbReference type="EMBL" id="JBHFNQ010000041">
    <property type="protein sequence ID" value="MFB2876178.1"/>
    <property type="molecule type" value="Genomic_DNA"/>
</dbReference>
<dbReference type="RefSeq" id="WP_413269318.1">
    <property type="nucleotide sequence ID" value="NZ_JBHFNQ010000041.1"/>
</dbReference>
<organism evidence="1 2">
    <name type="scientific">Floridaenema aerugineum BLCC-F46</name>
    <dbReference type="NCBI Taxonomy" id="3153654"/>
    <lineage>
        <taxon>Bacteria</taxon>
        <taxon>Bacillati</taxon>
        <taxon>Cyanobacteriota</taxon>
        <taxon>Cyanophyceae</taxon>
        <taxon>Oscillatoriophycideae</taxon>
        <taxon>Aerosakkonematales</taxon>
        <taxon>Aerosakkonemataceae</taxon>
        <taxon>Floridanema</taxon>
        <taxon>Floridanema aerugineum</taxon>
    </lineage>
</organism>
<protein>
    <submittedName>
        <fullName evidence="1">Uncharacterized protein</fullName>
    </submittedName>
</protein>
<keyword evidence="2" id="KW-1185">Reference proteome</keyword>
<name>A0ABV4X1T9_9CYAN</name>
<gene>
    <name evidence="1" type="ORF">ACE1CC_04730</name>
</gene>
<accession>A0ABV4X1T9</accession>